<comment type="caution">
    <text evidence="10">The sequence shown here is derived from an EMBL/GenBank/DDBJ whole genome shotgun (WGS) entry which is preliminary data.</text>
</comment>
<keyword evidence="1" id="KW-0479">Metal-binding</keyword>
<proteinExistence type="predicted"/>
<sequence length="629" mass="71947">MVELKKTSYKHKKMAILSDREYTCIQHTTRNKTDLCNELLDPMTYKGCAFYNEFNNKTISTFQAAESRGLAPLWDIEDLVTIGKKEGSCPYFAARSLAEEADIIICPYRYIISTDIRESLQIDLKGQVIILDDAHGVEQNSKYASSTSFREDHLQIVKIECEKLVEVKLDGNHEAYKILCLFVTRMLEFLGSVDLIHENVGNPTHIRMSSFWTGPELAELLSIHSMDKSLCEAFINACDTAISDMNKAKEESRFRKLIKPVISSATKKELDHLVFTVRMINLINYTNDYRACVSETIVNDLVTPYSSKWLPTEQHTRILQLFSMNSGVVFEPLAQNARSVILASGSLSPMETYQGELRTSFPNVLKTRHVVPKEQVYATCIPYGPSKLILRGICSNMNTWSYQDEIGRVLLDICESMPHGILCFFSSHDVMHKHVERWRSTSIFDKISNVKPVFFEPECETNLVPMLAKYCYVIRRTSAKKVGNVTGALLLAVFGGKVAEGVYFRDNEARCVVAIGMPYPGNQNYIIRLKMAYNDKNIKNGFLKGSDWFSIQAFRALNQALERCLRHVHDWGALLLIDDRFLQDEYKQNLSEWIKTMWVNPTEYTLKKDLEHFVARQKMRDAKQPGISN</sequence>
<dbReference type="InterPro" id="IPR045028">
    <property type="entry name" value="DinG/Rad3-like"/>
</dbReference>
<dbReference type="Pfam" id="PF06733">
    <property type="entry name" value="DEAD_2"/>
    <property type="match status" value="1"/>
</dbReference>
<evidence type="ECO:0000256" key="4">
    <source>
        <dbReference type="ARBA" id="ARBA00022806"/>
    </source>
</evidence>
<evidence type="ECO:0000256" key="6">
    <source>
        <dbReference type="ARBA" id="ARBA00023004"/>
    </source>
</evidence>
<evidence type="ECO:0000256" key="1">
    <source>
        <dbReference type="ARBA" id="ARBA00022723"/>
    </source>
</evidence>
<keyword evidence="5" id="KW-0067">ATP-binding</keyword>
<dbReference type="InterPro" id="IPR006555">
    <property type="entry name" value="ATP-dep_Helicase_C"/>
</dbReference>
<keyword evidence="4" id="KW-0347">Helicase</keyword>
<dbReference type="GO" id="GO:0051536">
    <property type="term" value="F:iron-sulfur cluster binding"/>
    <property type="evidence" value="ECO:0007669"/>
    <property type="project" value="UniProtKB-KW"/>
</dbReference>
<evidence type="ECO:0000256" key="3">
    <source>
        <dbReference type="ARBA" id="ARBA00022801"/>
    </source>
</evidence>
<dbReference type="InterPro" id="IPR027417">
    <property type="entry name" value="P-loop_NTPase"/>
</dbReference>
<dbReference type="GO" id="GO:0046872">
    <property type="term" value="F:metal ion binding"/>
    <property type="evidence" value="ECO:0007669"/>
    <property type="project" value="UniProtKB-KW"/>
</dbReference>
<dbReference type="GO" id="GO:0016818">
    <property type="term" value="F:hydrolase activity, acting on acid anhydrides, in phosphorus-containing anhydrides"/>
    <property type="evidence" value="ECO:0007669"/>
    <property type="project" value="InterPro"/>
</dbReference>
<dbReference type="NCBIfam" id="TIGR00604">
    <property type="entry name" value="rad3"/>
    <property type="match status" value="1"/>
</dbReference>
<gene>
    <name evidence="10" type="ORF">K0M31_018663</name>
</gene>
<organism evidence="10 11">
    <name type="scientific">Melipona bicolor</name>
    <dbReference type="NCBI Taxonomy" id="60889"/>
    <lineage>
        <taxon>Eukaryota</taxon>
        <taxon>Metazoa</taxon>
        <taxon>Ecdysozoa</taxon>
        <taxon>Arthropoda</taxon>
        <taxon>Hexapoda</taxon>
        <taxon>Insecta</taxon>
        <taxon>Pterygota</taxon>
        <taxon>Neoptera</taxon>
        <taxon>Endopterygota</taxon>
        <taxon>Hymenoptera</taxon>
        <taxon>Apocrita</taxon>
        <taxon>Aculeata</taxon>
        <taxon>Apoidea</taxon>
        <taxon>Anthophila</taxon>
        <taxon>Apidae</taxon>
        <taxon>Melipona</taxon>
    </lineage>
</organism>
<reference evidence="10" key="1">
    <citation type="submission" date="2021-10" db="EMBL/GenBank/DDBJ databases">
        <title>Melipona bicolor Genome sequencing and assembly.</title>
        <authorList>
            <person name="Araujo N.S."/>
            <person name="Arias M.C."/>
        </authorList>
    </citation>
    <scope>NUCLEOTIDE SEQUENCE</scope>
    <source>
        <strain evidence="10">USP_2M_L1-L4_2017</strain>
        <tissue evidence="10">Whole body</tissue>
    </source>
</reference>
<dbReference type="PROSITE" id="PS51193">
    <property type="entry name" value="HELICASE_ATP_BIND_2"/>
    <property type="match status" value="1"/>
</dbReference>
<evidence type="ECO:0000256" key="5">
    <source>
        <dbReference type="ARBA" id="ARBA00022840"/>
    </source>
</evidence>
<evidence type="ECO:0000256" key="2">
    <source>
        <dbReference type="ARBA" id="ARBA00022741"/>
    </source>
</evidence>
<dbReference type="InterPro" id="IPR014013">
    <property type="entry name" value="Helic_SF1/SF2_ATP-bd_DinG/Rad3"/>
</dbReference>
<dbReference type="GO" id="GO:1990918">
    <property type="term" value="P:double-strand break repair involved in meiotic recombination"/>
    <property type="evidence" value="ECO:0007669"/>
    <property type="project" value="TreeGrafter"/>
</dbReference>
<keyword evidence="2" id="KW-0547">Nucleotide-binding</keyword>
<keyword evidence="3" id="KW-0378">Hydrolase</keyword>
<dbReference type="InterPro" id="IPR013020">
    <property type="entry name" value="Rad3/Chl1-like"/>
</dbReference>
<evidence type="ECO:0000313" key="11">
    <source>
        <dbReference type="Proteomes" id="UP001177670"/>
    </source>
</evidence>
<dbReference type="EMBL" id="JAHYIQ010000007">
    <property type="protein sequence ID" value="KAK1130537.1"/>
    <property type="molecule type" value="Genomic_DNA"/>
</dbReference>
<dbReference type="PANTHER" id="PTHR11472:SF47">
    <property type="entry name" value="FANCONI ANEMIA GROUP J PROTEIN"/>
    <property type="match status" value="1"/>
</dbReference>
<keyword evidence="7" id="KW-0411">Iron-sulfur</keyword>
<protein>
    <recommendedName>
        <fullName evidence="9">Helicase ATP-binding domain-containing protein</fullName>
    </recommendedName>
</protein>
<accession>A0AA40KS52</accession>
<dbReference type="Gene3D" id="3.40.50.300">
    <property type="entry name" value="P-loop containing nucleotide triphosphate hydrolases"/>
    <property type="match status" value="2"/>
</dbReference>
<dbReference type="GO" id="GO:0005524">
    <property type="term" value="F:ATP binding"/>
    <property type="evidence" value="ECO:0007669"/>
    <property type="project" value="UniProtKB-KW"/>
</dbReference>
<dbReference type="GO" id="GO:0006289">
    <property type="term" value="P:nucleotide-excision repair"/>
    <property type="evidence" value="ECO:0007669"/>
    <property type="project" value="TreeGrafter"/>
</dbReference>
<dbReference type="CDD" id="cd18788">
    <property type="entry name" value="SF2_C_XPD"/>
    <property type="match status" value="1"/>
</dbReference>
<dbReference type="PANTHER" id="PTHR11472">
    <property type="entry name" value="DNA REPAIR DEAD HELICASE RAD3/XP-D SUBFAMILY MEMBER"/>
    <property type="match status" value="1"/>
</dbReference>
<feature type="domain" description="Helicase ATP-binding" evidence="9">
    <location>
        <begin position="1"/>
        <end position="180"/>
    </location>
</feature>
<dbReference type="GO" id="GO:0003677">
    <property type="term" value="F:DNA binding"/>
    <property type="evidence" value="ECO:0007669"/>
    <property type="project" value="InterPro"/>
</dbReference>
<evidence type="ECO:0000256" key="7">
    <source>
        <dbReference type="ARBA" id="ARBA00023014"/>
    </source>
</evidence>
<dbReference type="Pfam" id="PF13307">
    <property type="entry name" value="Helicase_C_2"/>
    <property type="match status" value="1"/>
</dbReference>
<keyword evidence="11" id="KW-1185">Reference proteome</keyword>
<keyword evidence="6" id="KW-0408">Iron</keyword>
<dbReference type="AlphaFoldDB" id="A0AA40KS52"/>
<keyword evidence="8" id="KW-0413">Isomerase</keyword>
<evidence type="ECO:0000313" key="10">
    <source>
        <dbReference type="EMBL" id="KAK1130537.1"/>
    </source>
</evidence>
<dbReference type="GO" id="GO:0005634">
    <property type="term" value="C:nucleus"/>
    <property type="evidence" value="ECO:0007669"/>
    <property type="project" value="TreeGrafter"/>
</dbReference>
<evidence type="ECO:0000259" key="9">
    <source>
        <dbReference type="PROSITE" id="PS51193"/>
    </source>
</evidence>
<name>A0AA40KS52_9HYME</name>
<dbReference type="GO" id="GO:0003678">
    <property type="term" value="F:DNA helicase activity"/>
    <property type="evidence" value="ECO:0007669"/>
    <property type="project" value="InterPro"/>
</dbReference>
<dbReference type="Proteomes" id="UP001177670">
    <property type="component" value="Unassembled WGS sequence"/>
</dbReference>
<dbReference type="SMART" id="SM00491">
    <property type="entry name" value="HELICc2"/>
    <property type="match status" value="1"/>
</dbReference>
<dbReference type="InterPro" id="IPR010614">
    <property type="entry name" value="RAD3-like_helicase_DEAD"/>
</dbReference>
<evidence type="ECO:0000256" key="8">
    <source>
        <dbReference type="ARBA" id="ARBA00023235"/>
    </source>
</evidence>